<keyword evidence="1" id="KW-0812">Transmembrane</keyword>
<feature type="transmembrane region" description="Helical" evidence="1">
    <location>
        <begin position="22"/>
        <end position="43"/>
    </location>
</feature>
<gene>
    <name evidence="2" type="ORF">K3721_11970</name>
</gene>
<proteinExistence type="predicted"/>
<organism evidence="2 3">
    <name type="scientific">Leisingera caerulea</name>
    <name type="common">Phaeobacter caeruleus</name>
    <dbReference type="NCBI Taxonomy" id="506591"/>
    <lineage>
        <taxon>Bacteria</taxon>
        <taxon>Pseudomonadati</taxon>
        <taxon>Pseudomonadota</taxon>
        <taxon>Alphaproteobacteria</taxon>
        <taxon>Rhodobacterales</taxon>
        <taxon>Roseobacteraceae</taxon>
        <taxon>Leisingera</taxon>
    </lineage>
</organism>
<dbReference type="EMBL" id="CP081070">
    <property type="protein sequence ID" value="UWQ52734.1"/>
    <property type="molecule type" value="Genomic_DNA"/>
</dbReference>
<evidence type="ECO:0000256" key="1">
    <source>
        <dbReference type="SAM" id="Phobius"/>
    </source>
</evidence>
<dbReference type="Proteomes" id="UP001058713">
    <property type="component" value="Chromosome"/>
</dbReference>
<keyword evidence="1" id="KW-0472">Membrane</keyword>
<keyword evidence="1" id="KW-1133">Transmembrane helix</keyword>
<evidence type="ECO:0000313" key="2">
    <source>
        <dbReference type="EMBL" id="UWQ52734.1"/>
    </source>
</evidence>
<dbReference type="InterPro" id="IPR045519">
    <property type="entry name" value="DUF6476"/>
</dbReference>
<name>A0A9Q9M1N7_LEICA</name>
<protein>
    <submittedName>
        <fullName evidence="2">Uncharacterized protein</fullName>
    </submittedName>
</protein>
<dbReference type="Pfam" id="PF20082">
    <property type="entry name" value="DUF6476"/>
    <property type="match status" value="1"/>
</dbReference>
<reference evidence="2" key="1">
    <citation type="submission" date="2021-08" db="EMBL/GenBank/DDBJ databases">
        <authorList>
            <person name="Nwanade C."/>
            <person name="Wang M."/>
            <person name="Masoudi A."/>
            <person name="Yu Z."/>
            <person name="Liu J."/>
        </authorList>
    </citation>
    <scope>NUCLEOTIDE SEQUENCE</scope>
    <source>
        <strain evidence="2">S122</strain>
    </source>
</reference>
<accession>A0A9Q9M1N7</accession>
<dbReference type="KEGG" id="lcae:K3721_11970"/>
<dbReference type="RefSeq" id="WP_027236927.1">
    <property type="nucleotide sequence ID" value="NZ_CBDUNH010000003.1"/>
</dbReference>
<dbReference type="AlphaFoldDB" id="A0A9Q9M1N7"/>
<evidence type="ECO:0000313" key="3">
    <source>
        <dbReference type="Proteomes" id="UP001058713"/>
    </source>
</evidence>
<sequence>MTDPSETEIQTEPPQIRFLRRLVTTLTVVMIGGLVVIISLLVIRLQASDVPLPAEIALPAGAEAEAVTLGRDWIAVVSQDNRILIYDRETGELRQQVQIKD</sequence>